<evidence type="ECO:0000256" key="10">
    <source>
        <dbReference type="ARBA" id="ARBA00022801"/>
    </source>
</evidence>
<evidence type="ECO:0000256" key="3">
    <source>
        <dbReference type="ARBA" id="ARBA00004520"/>
    </source>
</evidence>
<evidence type="ECO:0000256" key="2">
    <source>
        <dbReference type="ARBA" id="ARBA00004332"/>
    </source>
</evidence>
<dbReference type="GO" id="GO:0098921">
    <property type="term" value="P:retrograde trans-synaptic signaling by endocannabinoid"/>
    <property type="evidence" value="ECO:0007669"/>
    <property type="project" value="UniProtKB-ARBA"/>
</dbReference>
<dbReference type="CDD" id="cd00519">
    <property type="entry name" value="Lipase_3"/>
    <property type="match status" value="1"/>
</dbReference>
<gene>
    <name evidence="37" type="ORF">NEZAVI_LOCUS15780</name>
</gene>
<feature type="transmembrane region" description="Helical" evidence="34">
    <location>
        <begin position="30"/>
        <end position="53"/>
    </location>
</feature>
<keyword evidence="19" id="KW-0966">Cell projection</keyword>
<feature type="domain" description="Fungal lipase-type" evidence="36">
    <location>
        <begin position="293"/>
        <end position="429"/>
    </location>
</feature>
<keyword evidence="9" id="KW-0967">Endosome</keyword>
<organism evidence="37 38">
    <name type="scientific">Nezara viridula</name>
    <name type="common">Southern green stink bug</name>
    <name type="synonym">Cimex viridulus</name>
    <dbReference type="NCBI Taxonomy" id="85310"/>
    <lineage>
        <taxon>Eukaryota</taxon>
        <taxon>Metazoa</taxon>
        <taxon>Ecdysozoa</taxon>
        <taxon>Arthropoda</taxon>
        <taxon>Hexapoda</taxon>
        <taxon>Insecta</taxon>
        <taxon>Pterygota</taxon>
        <taxon>Neoptera</taxon>
        <taxon>Paraneoptera</taxon>
        <taxon>Hemiptera</taxon>
        <taxon>Heteroptera</taxon>
        <taxon>Panheteroptera</taxon>
        <taxon>Pentatomomorpha</taxon>
        <taxon>Pentatomoidea</taxon>
        <taxon>Pentatomidae</taxon>
        <taxon>Pentatominae</taxon>
        <taxon>Nezara</taxon>
    </lineage>
</organism>
<comment type="catalytic activity">
    <reaction evidence="27">
        <text>1-octadecanoyl-2-(5Z,8Z,11Z,14Z-eicosatetraenoyl)-sn-glycerol + H2O = 2-(5Z,8Z,11Z,14Z-eicosatetraenoyl)-glycerol + octadecanoate + H(+)</text>
        <dbReference type="Rhea" id="RHEA:38507"/>
        <dbReference type="ChEBI" id="CHEBI:15377"/>
        <dbReference type="ChEBI" id="CHEBI:15378"/>
        <dbReference type="ChEBI" id="CHEBI:25629"/>
        <dbReference type="ChEBI" id="CHEBI:52392"/>
        <dbReference type="ChEBI" id="CHEBI:75728"/>
    </reaction>
    <physiologicalReaction direction="left-to-right" evidence="27">
        <dbReference type="Rhea" id="RHEA:38508"/>
    </physiologicalReaction>
</comment>
<dbReference type="GO" id="GO:0019369">
    <property type="term" value="P:arachidonate metabolic process"/>
    <property type="evidence" value="ECO:0007669"/>
    <property type="project" value="TreeGrafter"/>
</dbReference>
<dbReference type="GO" id="GO:0032591">
    <property type="term" value="C:dendritic spine membrane"/>
    <property type="evidence" value="ECO:0007669"/>
    <property type="project" value="UniProtKB-SubCell"/>
</dbReference>
<dbReference type="Proteomes" id="UP001152798">
    <property type="component" value="Chromosome 7"/>
</dbReference>
<keyword evidence="14" id="KW-0770">Synapse</keyword>
<dbReference type="Pfam" id="PF01764">
    <property type="entry name" value="Lipase_3"/>
    <property type="match status" value="1"/>
</dbReference>
<keyword evidence="16 34" id="KW-0472">Membrane</keyword>
<evidence type="ECO:0000259" key="36">
    <source>
        <dbReference type="Pfam" id="PF01764"/>
    </source>
</evidence>
<evidence type="ECO:0000256" key="21">
    <source>
        <dbReference type="ARBA" id="ARBA00026104"/>
    </source>
</evidence>
<evidence type="ECO:0000256" key="1">
    <source>
        <dbReference type="ARBA" id="ARBA00001913"/>
    </source>
</evidence>
<keyword evidence="15" id="KW-0443">Lipid metabolism</keyword>
<comment type="catalytic activity">
    <reaction evidence="20">
        <text>a 1,2-diacyl-sn-glycerol + H2O = a 2-acylglycerol + a fatty acid + H(+)</text>
        <dbReference type="Rhea" id="RHEA:33275"/>
        <dbReference type="ChEBI" id="CHEBI:15377"/>
        <dbReference type="ChEBI" id="CHEBI:15378"/>
        <dbReference type="ChEBI" id="CHEBI:17389"/>
        <dbReference type="ChEBI" id="CHEBI:17815"/>
        <dbReference type="ChEBI" id="CHEBI:28868"/>
        <dbReference type="EC" id="3.1.1.116"/>
    </reaction>
    <physiologicalReaction direction="left-to-right" evidence="20">
        <dbReference type="Rhea" id="RHEA:33276"/>
    </physiologicalReaction>
</comment>
<dbReference type="InterPro" id="IPR052214">
    <property type="entry name" value="DAG_Lipase-Related"/>
</dbReference>
<comment type="catalytic activity">
    <reaction evidence="26">
        <text>1-(9Z-octadecenoyl)-2-(5Z,8Z,11Z,14Z-eicosatetraenoyl)-sn-glycerol + H2O = 2-(5Z,8Z,11Z,14Z-eicosatetraenoyl)-glycerol + (9Z)-octadecenoate + H(+)</text>
        <dbReference type="Rhea" id="RHEA:38515"/>
        <dbReference type="ChEBI" id="CHEBI:15377"/>
        <dbReference type="ChEBI" id="CHEBI:15378"/>
        <dbReference type="ChEBI" id="CHEBI:30823"/>
        <dbReference type="ChEBI" id="CHEBI:52392"/>
        <dbReference type="ChEBI" id="CHEBI:75449"/>
    </reaction>
    <physiologicalReaction direction="left-to-right" evidence="26">
        <dbReference type="Rhea" id="RHEA:38516"/>
    </physiologicalReaction>
</comment>
<evidence type="ECO:0000313" key="37">
    <source>
        <dbReference type="EMBL" id="CAH1408206.1"/>
    </source>
</evidence>
<evidence type="ECO:0000256" key="19">
    <source>
        <dbReference type="ARBA" id="ARBA00023273"/>
    </source>
</evidence>
<keyword evidence="38" id="KW-1185">Reference proteome</keyword>
<evidence type="ECO:0000256" key="18">
    <source>
        <dbReference type="ARBA" id="ARBA00023257"/>
    </source>
</evidence>
<keyword evidence="6" id="KW-0597">Phosphoprotein</keyword>
<comment type="catalytic activity">
    <reaction evidence="25">
        <text>1-(9Z-octadecenoyl)-2-(9Z,12Z-octadecadienoyl)-sn-glycerol + H2O = 2-(9Z,12Z-octadecadienoyl)-glycerol + (9Z)-octadecenoate + H(+)</text>
        <dbReference type="Rhea" id="RHEA:38523"/>
        <dbReference type="ChEBI" id="CHEBI:15377"/>
        <dbReference type="ChEBI" id="CHEBI:15378"/>
        <dbReference type="ChEBI" id="CHEBI:30823"/>
        <dbReference type="ChEBI" id="CHEBI:75450"/>
        <dbReference type="ChEBI" id="CHEBI:75457"/>
    </reaction>
    <physiologicalReaction direction="left-to-right" evidence="25">
        <dbReference type="Rhea" id="RHEA:38524"/>
    </physiologicalReaction>
</comment>
<dbReference type="AlphaFoldDB" id="A0A9P0MXU5"/>
<keyword evidence="12" id="KW-0442">Lipid degradation</keyword>
<evidence type="ECO:0000256" key="20">
    <source>
        <dbReference type="ARBA" id="ARBA00024531"/>
    </source>
</evidence>
<evidence type="ECO:0000256" key="9">
    <source>
        <dbReference type="ARBA" id="ARBA00022753"/>
    </source>
</evidence>
<evidence type="ECO:0000256" key="26">
    <source>
        <dbReference type="ARBA" id="ARBA00050861"/>
    </source>
</evidence>
<evidence type="ECO:0000256" key="35">
    <source>
        <dbReference type="SAM" id="SignalP"/>
    </source>
</evidence>
<dbReference type="GO" id="GO:0031901">
    <property type="term" value="C:early endosome membrane"/>
    <property type="evidence" value="ECO:0007669"/>
    <property type="project" value="UniProtKB-SubCell"/>
</dbReference>
<proteinExistence type="inferred from homology"/>
<feature type="chain" id="PRO_5040180366" description="Diacylglycerol lipase-alpha" evidence="35">
    <location>
        <begin position="27"/>
        <end position="934"/>
    </location>
</feature>
<evidence type="ECO:0000256" key="17">
    <source>
        <dbReference type="ARBA" id="ARBA00023180"/>
    </source>
</evidence>
<keyword evidence="5" id="KW-1003">Cell membrane</keyword>
<dbReference type="EC" id="3.1.1.116" evidence="21"/>
<accession>A0A9P0MXU5</accession>
<comment type="similarity">
    <text evidence="4">Belongs to the AB hydrolase superfamily. Lipase family.</text>
</comment>
<dbReference type="OrthoDB" id="438440at2759"/>
<dbReference type="EMBL" id="OV725083">
    <property type="protein sequence ID" value="CAH1408206.1"/>
    <property type="molecule type" value="Genomic_DNA"/>
</dbReference>
<dbReference type="GO" id="GO:0046872">
    <property type="term" value="F:metal ion binding"/>
    <property type="evidence" value="ECO:0007669"/>
    <property type="project" value="UniProtKB-KW"/>
</dbReference>
<evidence type="ECO:0000256" key="29">
    <source>
        <dbReference type="ARBA" id="ARBA00063298"/>
    </source>
</evidence>
<keyword evidence="35" id="KW-0732">Signal</keyword>
<dbReference type="GO" id="GO:0004465">
    <property type="term" value="F:lipoprotein lipase activity"/>
    <property type="evidence" value="ECO:0007669"/>
    <property type="project" value="TreeGrafter"/>
</dbReference>
<feature type="region of interest" description="Disordered" evidence="33">
    <location>
        <begin position="844"/>
        <end position="863"/>
    </location>
</feature>
<evidence type="ECO:0000256" key="12">
    <source>
        <dbReference type="ARBA" id="ARBA00022963"/>
    </source>
</evidence>
<evidence type="ECO:0000256" key="13">
    <source>
        <dbReference type="ARBA" id="ARBA00022989"/>
    </source>
</evidence>
<keyword evidence="7 34" id="KW-0812">Transmembrane</keyword>
<evidence type="ECO:0000256" key="24">
    <source>
        <dbReference type="ARBA" id="ARBA00050486"/>
    </source>
</evidence>
<evidence type="ECO:0000313" key="38">
    <source>
        <dbReference type="Proteomes" id="UP001152798"/>
    </source>
</evidence>
<evidence type="ECO:0000256" key="27">
    <source>
        <dbReference type="ARBA" id="ARBA00052106"/>
    </source>
</evidence>
<evidence type="ECO:0000256" key="4">
    <source>
        <dbReference type="ARBA" id="ARBA00010701"/>
    </source>
</evidence>
<comment type="catalytic activity">
    <reaction evidence="24">
        <text>1-(9Z-octadecenoyl)-2-octadecanoyl-sn-glycerol + H2O = 2-octadecanoylglycerol + (9Z)-octadecenoate + H(+)</text>
        <dbReference type="Rhea" id="RHEA:38519"/>
        <dbReference type="ChEBI" id="CHEBI:15377"/>
        <dbReference type="ChEBI" id="CHEBI:15378"/>
        <dbReference type="ChEBI" id="CHEBI:30823"/>
        <dbReference type="ChEBI" id="CHEBI:75448"/>
        <dbReference type="ChEBI" id="CHEBI:75456"/>
    </reaction>
    <physiologicalReaction direction="left-to-right" evidence="24">
        <dbReference type="Rhea" id="RHEA:38520"/>
    </physiologicalReaction>
</comment>
<keyword evidence="8" id="KW-0479">Metal-binding</keyword>
<keyword evidence="11" id="KW-0106">Calcium</keyword>
<evidence type="ECO:0000256" key="23">
    <source>
        <dbReference type="ARBA" id="ARBA00048382"/>
    </source>
</evidence>
<keyword evidence="17" id="KW-0325">Glycoprotein</keyword>
<evidence type="ECO:0000256" key="22">
    <source>
        <dbReference type="ARBA" id="ARBA00037872"/>
    </source>
</evidence>
<evidence type="ECO:0000256" key="6">
    <source>
        <dbReference type="ARBA" id="ARBA00022553"/>
    </source>
</evidence>
<feature type="region of interest" description="Disordered" evidence="33">
    <location>
        <begin position="743"/>
        <end position="774"/>
    </location>
</feature>
<sequence>MIVEVCWLMFAVVWLILNYQSCPIEGVKEAILGMVVCNWVVVLTVMLTVWCVFDTAGRSWVKMKKYQRSMRESESRFQYKRSGNRARNWRQRKVLRAYQDSWDHRCRLLFCCIRNSDRSKNSFTDIARLLSDFFRDLDVVPSDVVAGLVLLRKFQKIERESNVSQRKNDTYEYLSGVPVTPRTKFLPLGDMQHYQHFQAVIHFMHYALAAYGWPMFLMTTPLVNFCKISQNISCLLCRSNPQVNGDNCCNCNYAALKGMLSKGQVVIVYATYHVDVAETPFFVAIDFSRNKIVVSIRGTLSMKDVITDLNAESETLPLNPPKEDWLGHKGMVHAAVYIRDKLMEENILNEAFTLAAQEKPQETFGLVLVGHSLGAGTASILAILLRQTYPDLQCFAYSPPGGLLSMPAVQYTKSFITSVVLGKDVVPRIGLYQMESLRADLINAIKRSKDPKWKTITCSVFCCGCAPMPTSAVELKADSATMQAYQLEKNSAREAAVHPSDNTIALTLHQPLYPPGSIIHVVRHHPSKTEQVLKKHDPVYQAIWANNTDFDEVLISPVMIQDHMPDKVLEALNKVITSLGPAKPQRSVNNNNNNSSGPSDIEHCHLLAGSSAATTPPAQRICLETSFTSNNHQSQKEDGESNHLPWEFISLVSPVFERRPELLHDEWMGLAPLATPESFSEVSSISSRAGSFSGLHKKRRHRAIKESHSVRFNENLNDITDFSTDVTELTGCNSDHKNNNILSRFFRRKRSKEPEREQETISPSPPPPLPIEPIKLDESLTSTESSPLLSSLHLLTDQRLAEILGRPLTNNDSTSASSSFHSGQSLQELPATISSDSITVNAEVHQSPERRPHLRSESSVGGDSLLEDIERSLNMSLSRAGSSARLSLSRTGSTAKLTEVEIDIGEPPTSSEAHPAGTKYMYPILLVGHGESSV</sequence>
<dbReference type="PANTHER" id="PTHR45792:SF8">
    <property type="entry name" value="DIACYLGLYCEROL LIPASE-ALPHA"/>
    <property type="match status" value="1"/>
</dbReference>
<dbReference type="InterPro" id="IPR029058">
    <property type="entry name" value="AB_hydrolase_fold"/>
</dbReference>
<keyword evidence="13 34" id="KW-1133">Transmembrane helix</keyword>
<keyword evidence="10" id="KW-0378">Hydrolase</keyword>
<comment type="subcellular location">
    <subcellularLocation>
        <location evidence="2">Cell projection</location>
        <location evidence="2">Dendritic spine membrane</location>
        <topology evidence="2">Multi-pass membrane protein</topology>
    </subcellularLocation>
    <subcellularLocation>
        <location evidence="3">Early endosome membrane</location>
        <topology evidence="3">Multi-pass membrane protein</topology>
    </subcellularLocation>
    <subcellularLocation>
        <location evidence="22">Postsynaptic density membrane</location>
        <topology evidence="22">Multi-pass membrane protein</topology>
    </subcellularLocation>
</comment>
<feature type="compositionally biased region" description="Basic and acidic residues" evidence="33">
    <location>
        <begin position="846"/>
        <end position="856"/>
    </location>
</feature>
<feature type="signal peptide" evidence="35">
    <location>
        <begin position="1"/>
        <end position="26"/>
    </location>
</feature>
<dbReference type="GO" id="GO:0046340">
    <property type="term" value="P:diacylglycerol catabolic process"/>
    <property type="evidence" value="ECO:0007669"/>
    <property type="project" value="TreeGrafter"/>
</dbReference>
<evidence type="ECO:0000256" key="15">
    <source>
        <dbReference type="ARBA" id="ARBA00023098"/>
    </source>
</evidence>
<name>A0A9P0MXU5_NEZVI</name>
<evidence type="ECO:0000256" key="25">
    <source>
        <dbReference type="ARBA" id="ARBA00050709"/>
    </source>
</evidence>
<dbReference type="GO" id="GO:0098839">
    <property type="term" value="C:postsynaptic density membrane"/>
    <property type="evidence" value="ECO:0007669"/>
    <property type="project" value="UniProtKB-SubCell"/>
</dbReference>
<dbReference type="Gene3D" id="3.40.50.1820">
    <property type="entry name" value="alpha/beta hydrolase"/>
    <property type="match status" value="1"/>
</dbReference>
<dbReference type="PANTHER" id="PTHR45792">
    <property type="entry name" value="DIACYLGLYCEROL LIPASE HOMOLOG-RELATED"/>
    <property type="match status" value="1"/>
</dbReference>
<evidence type="ECO:0000256" key="16">
    <source>
        <dbReference type="ARBA" id="ARBA00023136"/>
    </source>
</evidence>
<feature type="region of interest" description="Disordered" evidence="33">
    <location>
        <begin position="581"/>
        <end position="602"/>
    </location>
</feature>
<dbReference type="SUPFAM" id="SSF53474">
    <property type="entry name" value="alpha/beta-Hydrolases"/>
    <property type="match status" value="1"/>
</dbReference>
<evidence type="ECO:0000256" key="8">
    <source>
        <dbReference type="ARBA" id="ARBA00022723"/>
    </source>
</evidence>
<comment type="subunit">
    <text evidence="29">Interacts (via C-terminal) with CAMK2A; leading to the phosphorylation and inhibition of DAGLA enzymatic activity. Interacts (via PPXXF motif) with HOMER1 and HOMER2; this interaction is required for DAGLA membrane localization.</text>
</comment>
<evidence type="ECO:0000256" key="30">
    <source>
        <dbReference type="ARBA" id="ARBA00071957"/>
    </source>
</evidence>
<protein>
    <recommendedName>
        <fullName evidence="30">Diacylglycerol lipase-alpha</fullName>
        <ecNumber evidence="21">3.1.1.116</ecNumber>
    </recommendedName>
    <alternativeName>
        <fullName evidence="32">Neural stem cell-derived dendrite regulator</fullName>
    </alternativeName>
    <alternativeName>
        <fullName evidence="31">Sn1-specific diacylglycerol lipase alpha</fullName>
    </alternativeName>
</protein>
<reference evidence="37" key="1">
    <citation type="submission" date="2022-01" db="EMBL/GenBank/DDBJ databases">
        <authorList>
            <person name="King R."/>
        </authorList>
    </citation>
    <scope>NUCLEOTIDE SEQUENCE</scope>
</reference>
<dbReference type="FunFam" id="3.40.50.1820:FF:000015">
    <property type="entry name" value="Sn1-specific diacylglycerol lipase alpha"/>
    <property type="match status" value="1"/>
</dbReference>
<keyword evidence="18" id="KW-0628">Postsynaptic cell membrane</keyword>
<dbReference type="InterPro" id="IPR002921">
    <property type="entry name" value="Fungal_lipase-type"/>
</dbReference>
<evidence type="ECO:0000256" key="5">
    <source>
        <dbReference type="ARBA" id="ARBA00022475"/>
    </source>
</evidence>
<evidence type="ECO:0000256" key="7">
    <source>
        <dbReference type="ARBA" id="ARBA00022692"/>
    </source>
</evidence>
<evidence type="ECO:0000256" key="31">
    <source>
        <dbReference type="ARBA" id="ARBA00081678"/>
    </source>
</evidence>
<evidence type="ECO:0000256" key="32">
    <source>
        <dbReference type="ARBA" id="ARBA00082132"/>
    </source>
</evidence>
<evidence type="ECO:0000256" key="33">
    <source>
        <dbReference type="SAM" id="MobiDB-lite"/>
    </source>
</evidence>
<comment type="catalytic activity">
    <reaction evidence="28">
        <text>1-(9Z-octadecenoyl)-2-O-(5Z,8Z,11Z,14Z-eicosatetraenyl)-sn-glycerol + H2O = 2-O-(5Z,8Z,11Z,14Z)-eicosatetraenylglycerol + (9Z)-octadecenoate + H(+)</text>
        <dbReference type="Rhea" id="RHEA:38527"/>
        <dbReference type="ChEBI" id="CHEBI:15377"/>
        <dbReference type="ChEBI" id="CHEBI:15378"/>
        <dbReference type="ChEBI" id="CHEBI:30823"/>
        <dbReference type="ChEBI" id="CHEBI:75913"/>
        <dbReference type="ChEBI" id="CHEBI:75914"/>
    </reaction>
    <physiologicalReaction direction="left-to-right" evidence="28">
        <dbReference type="Rhea" id="RHEA:38528"/>
    </physiologicalReaction>
</comment>
<evidence type="ECO:0000256" key="11">
    <source>
        <dbReference type="ARBA" id="ARBA00022837"/>
    </source>
</evidence>
<evidence type="ECO:0000256" key="34">
    <source>
        <dbReference type="SAM" id="Phobius"/>
    </source>
</evidence>
<dbReference type="GO" id="GO:0047372">
    <property type="term" value="F:monoacylglycerol lipase activity"/>
    <property type="evidence" value="ECO:0007669"/>
    <property type="project" value="UniProtKB-ARBA"/>
</dbReference>
<comment type="cofactor">
    <cofactor evidence="1">
        <name>Ca(2+)</name>
        <dbReference type="ChEBI" id="CHEBI:29108"/>
    </cofactor>
</comment>
<comment type="catalytic activity">
    <reaction evidence="23">
        <text>1,2-di-(9Z-octadecenoyl)-sn-glycerol + H2O = 2-(9Z-octadecenoyl)-glycerol + (9Z)-octadecenoate + H(+)</text>
        <dbReference type="Rhea" id="RHEA:38511"/>
        <dbReference type="ChEBI" id="CHEBI:15377"/>
        <dbReference type="ChEBI" id="CHEBI:15378"/>
        <dbReference type="ChEBI" id="CHEBI:30823"/>
        <dbReference type="ChEBI" id="CHEBI:52333"/>
        <dbReference type="ChEBI" id="CHEBI:73990"/>
    </reaction>
    <physiologicalReaction direction="left-to-right" evidence="23">
        <dbReference type="Rhea" id="RHEA:38512"/>
    </physiologicalReaction>
</comment>
<evidence type="ECO:0000256" key="14">
    <source>
        <dbReference type="ARBA" id="ARBA00023018"/>
    </source>
</evidence>
<evidence type="ECO:0000256" key="28">
    <source>
        <dbReference type="ARBA" id="ARBA00052463"/>
    </source>
</evidence>